<dbReference type="Proteomes" id="UP000593575">
    <property type="component" value="Unassembled WGS sequence"/>
</dbReference>
<gene>
    <name evidence="1" type="ORF">Goarm_005205</name>
</gene>
<evidence type="ECO:0000313" key="2">
    <source>
        <dbReference type="Proteomes" id="UP000593575"/>
    </source>
</evidence>
<dbReference type="EMBL" id="JABFAE010000010">
    <property type="protein sequence ID" value="MBA0839491.1"/>
    <property type="molecule type" value="Genomic_DNA"/>
</dbReference>
<organism evidence="1 2">
    <name type="scientific">Gossypium armourianum</name>
    <dbReference type="NCBI Taxonomy" id="34283"/>
    <lineage>
        <taxon>Eukaryota</taxon>
        <taxon>Viridiplantae</taxon>
        <taxon>Streptophyta</taxon>
        <taxon>Embryophyta</taxon>
        <taxon>Tracheophyta</taxon>
        <taxon>Spermatophyta</taxon>
        <taxon>Magnoliopsida</taxon>
        <taxon>eudicotyledons</taxon>
        <taxon>Gunneridae</taxon>
        <taxon>Pentapetalae</taxon>
        <taxon>rosids</taxon>
        <taxon>malvids</taxon>
        <taxon>Malvales</taxon>
        <taxon>Malvaceae</taxon>
        <taxon>Malvoideae</taxon>
        <taxon>Gossypium</taxon>
    </lineage>
</organism>
<proteinExistence type="predicted"/>
<sequence length="64" mass="7502">MTSTETIQSYTNTRGLIPIERAQQSYFRKISTDTSFLLPIQRICKLHLMLVFITAMTPFCFQRL</sequence>
<protein>
    <submittedName>
        <fullName evidence="1">Uncharacterized protein</fullName>
    </submittedName>
</protein>
<reference evidence="1 2" key="1">
    <citation type="journal article" date="2019" name="Genome Biol. Evol.">
        <title>Insights into the evolution of the New World diploid cottons (Gossypium, subgenus Houzingenia) based on genome sequencing.</title>
        <authorList>
            <person name="Grover C.E."/>
            <person name="Arick M.A. 2nd"/>
            <person name="Thrash A."/>
            <person name="Conover J.L."/>
            <person name="Sanders W.S."/>
            <person name="Peterson D.G."/>
            <person name="Frelichowski J.E."/>
            <person name="Scheffler J.A."/>
            <person name="Scheffler B.E."/>
            <person name="Wendel J.F."/>
        </authorList>
    </citation>
    <scope>NUCLEOTIDE SEQUENCE [LARGE SCALE GENOMIC DNA]</scope>
    <source>
        <strain evidence="1">6</strain>
        <tissue evidence="1">Leaf</tissue>
    </source>
</reference>
<evidence type="ECO:0000313" key="1">
    <source>
        <dbReference type="EMBL" id="MBA0839491.1"/>
    </source>
</evidence>
<dbReference type="AlphaFoldDB" id="A0A7J9JZ76"/>
<keyword evidence="2" id="KW-1185">Reference proteome</keyword>
<name>A0A7J9JZ76_9ROSI</name>
<comment type="caution">
    <text evidence="1">The sequence shown here is derived from an EMBL/GenBank/DDBJ whole genome shotgun (WGS) entry which is preliminary data.</text>
</comment>
<accession>A0A7J9JZ76</accession>